<name>A0ABQ7QXW6_PLUXY</name>
<evidence type="ECO:0000313" key="1">
    <source>
        <dbReference type="EMBL" id="KAG7309883.1"/>
    </source>
</evidence>
<comment type="caution">
    <text evidence="1">The sequence shown here is derived from an EMBL/GenBank/DDBJ whole genome shotgun (WGS) entry which is preliminary data.</text>
</comment>
<accession>A0ABQ7QXW6</accession>
<protein>
    <submittedName>
        <fullName evidence="1">Uncharacterized protein</fullName>
    </submittedName>
</protein>
<gene>
    <name evidence="1" type="ORF">JYU34_004397</name>
</gene>
<reference evidence="1 2" key="1">
    <citation type="submission" date="2021-06" db="EMBL/GenBank/DDBJ databases">
        <title>A haploid diamondback moth (Plutella xylostella L.) genome assembly resolves 31 chromosomes and identifies a diamide resistance mutation.</title>
        <authorList>
            <person name="Ward C.M."/>
            <person name="Perry K.D."/>
            <person name="Baker G."/>
            <person name="Powis K."/>
            <person name="Heckel D.G."/>
            <person name="Baxter S.W."/>
        </authorList>
    </citation>
    <scope>NUCLEOTIDE SEQUENCE [LARGE SCALE GENOMIC DNA]</scope>
    <source>
        <strain evidence="1 2">LV</strain>
        <tissue evidence="1">Single pupa</tissue>
    </source>
</reference>
<dbReference type="Proteomes" id="UP000823941">
    <property type="component" value="Chromosome 6"/>
</dbReference>
<proteinExistence type="predicted"/>
<dbReference type="EMBL" id="JAHIBW010000006">
    <property type="protein sequence ID" value="KAG7309883.1"/>
    <property type="molecule type" value="Genomic_DNA"/>
</dbReference>
<organism evidence="1 2">
    <name type="scientific">Plutella xylostella</name>
    <name type="common">Diamondback moth</name>
    <name type="synonym">Plutella maculipennis</name>
    <dbReference type="NCBI Taxonomy" id="51655"/>
    <lineage>
        <taxon>Eukaryota</taxon>
        <taxon>Metazoa</taxon>
        <taxon>Ecdysozoa</taxon>
        <taxon>Arthropoda</taxon>
        <taxon>Hexapoda</taxon>
        <taxon>Insecta</taxon>
        <taxon>Pterygota</taxon>
        <taxon>Neoptera</taxon>
        <taxon>Endopterygota</taxon>
        <taxon>Lepidoptera</taxon>
        <taxon>Glossata</taxon>
        <taxon>Ditrysia</taxon>
        <taxon>Yponomeutoidea</taxon>
        <taxon>Plutellidae</taxon>
        <taxon>Plutella</taxon>
    </lineage>
</organism>
<evidence type="ECO:0000313" key="2">
    <source>
        <dbReference type="Proteomes" id="UP000823941"/>
    </source>
</evidence>
<keyword evidence="2" id="KW-1185">Reference proteome</keyword>
<sequence length="78" mass="8899">MRRESAFSGPDRTISYVKTYLVRMYIVYTDNLVKHSHEGCFAALAVMRSAGPPFLHSLIFADTKLIASYLDMRHSTSR</sequence>